<name>A0A9X2V1R8_9BACT</name>
<reference evidence="2" key="1">
    <citation type="submission" date="2022-08" db="EMBL/GenBank/DDBJ databases">
        <title>Genomic Encyclopedia of Type Strains, Phase V (KMG-V): Genome sequencing to study the core and pangenomes of soil and plant-associated prokaryotes.</title>
        <authorList>
            <person name="Whitman W."/>
        </authorList>
    </citation>
    <scope>NUCLEOTIDE SEQUENCE</scope>
    <source>
        <strain evidence="2">SP3026</strain>
    </source>
</reference>
<organism evidence="2 3">
    <name type="scientific">Salinibacter ruber</name>
    <dbReference type="NCBI Taxonomy" id="146919"/>
    <lineage>
        <taxon>Bacteria</taxon>
        <taxon>Pseudomonadati</taxon>
        <taxon>Rhodothermota</taxon>
        <taxon>Rhodothermia</taxon>
        <taxon>Rhodothermales</taxon>
        <taxon>Salinibacteraceae</taxon>
        <taxon>Salinibacter</taxon>
    </lineage>
</organism>
<gene>
    <name evidence="2" type="ORF">GGP45_000018</name>
</gene>
<evidence type="ECO:0000313" key="2">
    <source>
        <dbReference type="EMBL" id="MCS4119700.1"/>
    </source>
</evidence>
<dbReference type="RefSeq" id="WP_162890652.1">
    <property type="nucleotide sequence ID" value="NZ_CALTRV010000006.1"/>
</dbReference>
<feature type="region of interest" description="Disordered" evidence="1">
    <location>
        <begin position="1"/>
        <end position="30"/>
    </location>
</feature>
<feature type="compositionally biased region" description="Basic residues" evidence="1">
    <location>
        <begin position="1"/>
        <end position="10"/>
    </location>
</feature>
<dbReference type="AlphaFoldDB" id="A0A9X2V1R8"/>
<evidence type="ECO:0000313" key="3">
    <source>
        <dbReference type="Proteomes" id="UP001155144"/>
    </source>
</evidence>
<sequence length="104" mass="11247">MSSPSRRVRRGPQSASAAQPPLRAASSRPAESAQDVFLLLLPYRTPKTVHEHPTVAAWRRRGWHVTSVEERLVEGQGTRLLITLHSAASPSADAASGEATGRNK</sequence>
<comment type="caution">
    <text evidence="2">The sequence shown here is derived from an EMBL/GenBank/DDBJ whole genome shotgun (WGS) entry which is preliminary data.</text>
</comment>
<dbReference type="EMBL" id="JANUBL010000001">
    <property type="protein sequence ID" value="MCS4119700.1"/>
    <property type="molecule type" value="Genomic_DNA"/>
</dbReference>
<accession>A0A9X2V1R8</accession>
<dbReference type="Proteomes" id="UP001155144">
    <property type="component" value="Unassembled WGS sequence"/>
</dbReference>
<proteinExistence type="predicted"/>
<evidence type="ECO:0000256" key="1">
    <source>
        <dbReference type="SAM" id="MobiDB-lite"/>
    </source>
</evidence>
<protein>
    <submittedName>
        <fullName evidence="2">Uncharacterized protein</fullName>
    </submittedName>
</protein>